<evidence type="ECO:0000313" key="1">
    <source>
        <dbReference type="EMBL" id="KAF9148486.1"/>
    </source>
</evidence>
<sequence length="253" mass="28640">MQLIGGQTHPLELPEIRTRIAMLLGNTDCIACMQVNKPWFKDFAGAIWLTFDFDKNASITQKLEKISALHCAEINSLATLDSDEKYRKGAFFVTIDVLVSGSRLTHLCLGALCLSQANLSSILQYSPLLDRIDLYDIIFICYDPTSELFKHRGIKNLGASLRQVWAPDEQLSNIFFMGILDYQEILTHIVLAASNPSTSVSRPDLNLRARKFVSFILRTYHNLEVFSVDDHQMDISTAEEHEWACVGLEELRI</sequence>
<dbReference type="EMBL" id="JAAAUQ010000652">
    <property type="protein sequence ID" value="KAF9148486.1"/>
    <property type="molecule type" value="Genomic_DNA"/>
</dbReference>
<protein>
    <submittedName>
        <fullName evidence="1">Uncharacterized protein</fullName>
    </submittedName>
</protein>
<proteinExistence type="predicted"/>
<gene>
    <name evidence="1" type="ORF">BG015_009782</name>
</gene>
<dbReference type="Proteomes" id="UP000748756">
    <property type="component" value="Unassembled WGS sequence"/>
</dbReference>
<keyword evidence="2" id="KW-1185">Reference proteome</keyword>
<reference evidence="1" key="1">
    <citation type="journal article" date="2020" name="Fungal Divers.">
        <title>Resolving the Mortierellaceae phylogeny through synthesis of multi-gene phylogenetics and phylogenomics.</title>
        <authorList>
            <person name="Vandepol N."/>
            <person name="Liber J."/>
            <person name="Desiro A."/>
            <person name="Na H."/>
            <person name="Kennedy M."/>
            <person name="Barry K."/>
            <person name="Grigoriev I.V."/>
            <person name="Miller A.N."/>
            <person name="O'Donnell K."/>
            <person name="Stajich J.E."/>
            <person name="Bonito G."/>
        </authorList>
    </citation>
    <scope>NUCLEOTIDE SEQUENCE</scope>
    <source>
        <strain evidence="1">NRRL 6426</strain>
    </source>
</reference>
<dbReference type="AlphaFoldDB" id="A0A9P5RVF4"/>
<evidence type="ECO:0000313" key="2">
    <source>
        <dbReference type="Proteomes" id="UP000748756"/>
    </source>
</evidence>
<name>A0A9P5RVF4_9FUNG</name>
<accession>A0A9P5RVF4</accession>
<comment type="caution">
    <text evidence="1">The sequence shown here is derived from an EMBL/GenBank/DDBJ whole genome shotgun (WGS) entry which is preliminary data.</text>
</comment>
<organism evidence="1 2">
    <name type="scientific">Linnemannia schmuckeri</name>
    <dbReference type="NCBI Taxonomy" id="64567"/>
    <lineage>
        <taxon>Eukaryota</taxon>
        <taxon>Fungi</taxon>
        <taxon>Fungi incertae sedis</taxon>
        <taxon>Mucoromycota</taxon>
        <taxon>Mortierellomycotina</taxon>
        <taxon>Mortierellomycetes</taxon>
        <taxon>Mortierellales</taxon>
        <taxon>Mortierellaceae</taxon>
        <taxon>Linnemannia</taxon>
    </lineage>
</organism>